<dbReference type="EMBL" id="JAVHJO010000001">
    <property type="protein sequence ID" value="KAK6544719.1"/>
    <property type="molecule type" value="Genomic_DNA"/>
</dbReference>
<dbReference type="Proteomes" id="UP001365542">
    <property type="component" value="Unassembled WGS sequence"/>
</dbReference>
<evidence type="ECO:0000256" key="1">
    <source>
        <dbReference type="SAM" id="MobiDB-lite"/>
    </source>
</evidence>
<accession>A0AAV9XRL0</accession>
<dbReference type="AlphaFoldDB" id="A0AAV9XRL0"/>
<evidence type="ECO:0000313" key="2">
    <source>
        <dbReference type="EMBL" id="KAK6544719.1"/>
    </source>
</evidence>
<evidence type="ECO:0000313" key="3">
    <source>
        <dbReference type="Proteomes" id="UP001365542"/>
    </source>
</evidence>
<organism evidence="2 3">
    <name type="scientific">Orbilia ellipsospora</name>
    <dbReference type="NCBI Taxonomy" id="2528407"/>
    <lineage>
        <taxon>Eukaryota</taxon>
        <taxon>Fungi</taxon>
        <taxon>Dikarya</taxon>
        <taxon>Ascomycota</taxon>
        <taxon>Pezizomycotina</taxon>
        <taxon>Orbiliomycetes</taxon>
        <taxon>Orbiliales</taxon>
        <taxon>Orbiliaceae</taxon>
        <taxon>Orbilia</taxon>
    </lineage>
</organism>
<feature type="region of interest" description="Disordered" evidence="1">
    <location>
        <begin position="1"/>
        <end position="21"/>
    </location>
</feature>
<gene>
    <name evidence="2" type="ORF">TWF694_001405</name>
</gene>
<keyword evidence="3" id="KW-1185">Reference proteome</keyword>
<reference evidence="2 3" key="1">
    <citation type="submission" date="2019-10" db="EMBL/GenBank/DDBJ databases">
        <authorList>
            <person name="Palmer J.M."/>
        </authorList>
    </citation>
    <scope>NUCLEOTIDE SEQUENCE [LARGE SCALE GENOMIC DNA]</scope>
    <source>
        <strain evidence="2 3">TWF694</strain>
    </source>
</reference>
<comment type="caution">
    <text evidence="2">The sequence shown here is derived from an EMBL/GenBank/DDBJ whole genome shotgun (WGS) entry which is preliminary data.</text>
</comment>
<proteinExistence type="predicted"/>
<protein>
    <submittedName>
        <fullName evidence="2">Uncharacterized protein</fullName>
    </submittedName>
</protein>
<name>A0AAV9XRL0_9PEZI</name>
<sequence length="283" mass="31932">MSNSNSQDELPAYHHRAPEDSSRGRYIIDPVKIGLYDPCGFSDNVHHPFRSRRHHDPLFKVPAKELVRDANSKSCAPGADELQTTQEDFQVESCTLEYLISAARVSAYLSVIRLGHRERFFPHATAPLNPNEMRSFWIREDPGRLVQFGADNHLMLNFTYEGCLETCRSATEATVQVLQKALQNYEKDPDILWSLWCHQSIPFHAYSSEVLGVLNKWLDAFQPALPFQSGSISSSSEEKKMETARGGYYNRVEQPVTGTKDPVSILLSHNLKTALAADITKGH</sequence>